<dbReference type="EMBL" id="BACD03000004">
    <property type="protein sequence ID" value="GAO46433.1"/>
    <property type="molecule type" value="Genomic_DNA"/>
</dbReference>
<dbReference type="GO" id="GO:0000177">
    <property type="term" value="C:cytoplasmic exosome (RNase complex)"/>
    <property type="evidence" value="ECO:0007669"/>
    <property type="project" value="TreeGrafter"/>
</dbReference>
<dbReference type="GO" id="GO:0034473">
    <property type="term" value="P:U1 snRNA 3'-end processing"/>
    <property type="evidence" value="ECO:0007669"/>
    <property type="project" value="TreeGrafter"/>
</dbReference>
<keyword evidence="5" id="KW-0271">Exosome</keyword>
<evidence type="ECO:0000259" key="8">
    <source>
        <dbReference type="Pfam" id="PF01138"/>
    </source>
</evidence>
<dbReference type="Gene3D" id="3.30.230.70">
    <property type="entry name" value="GHMP Kinase, N-terminal domain"/>
    <property type="match status" value="1"/>
</dbReference>
<dbReference type="SUPFAM" id="SSF54211">
    <property type="entry name" value="Ribosomal protein S5 domain 2-like"/>
    <property type="match status" value="1"/>
</dbReference>
<dbReference type="GO" id="GO:0071035">
    <property type="term" value="P:nuclear polyadenylation-dependent rRNA catabolic process"/>
    <property type="evidence" value="ECO:0007669"/>
    <property type="project" value="TreeGrafter"/>
</dbReference>
<evidence type="ECO:0000256" key="3">
    <source>
        <dbReference type="ARBA" id="ARBA00006678"/>
    </source>
</evidence>
<name>A0A0E9N9G9_SAICN</name>
<dbReference type="GO" id="GO:0035925">
    <property type="term" value="F:mRNA 3'-UTR AU-rich region binding"/>
    <property type="evidence" value="ECO:0007669"/>
    <property type="project" value="TreeGrafter"/>
</dbReference>
<organism evidence="9 10">
    <name type="scientific">Saitoella complicata (strain BCRC 22490 / CBS 7301 / JCM 7358 / NBRC 10748 / NRRL Y-17804)</name>
    <dbReference type="NCBI Taxonomy" id="698492"/>
    <lineage>
        <taxon>Eukaryota</taxon>
        <taxon>Fungi</taxon>
        <taxon>Dikarya</taxon>
        <taxon>Ascomycota</taxon>
        <taxon>Taphrinomycotina</taxon>
        <taxon>Taphrinomycotina incertae sedis</taxon>
        <taxon>Saitoella</taxon>
    </lineage>
</organism>
<comment type="similarity">
    <text evidence="3">Belongs to the RNase PH family.</text>
</comment>
<dbReference type="PANTHER" id="PTHR11097">
    <property type="entry name" value="EXOSOME COMPLEX EXONUCLEASE RIBOSOMAL RNA PROCESSING PROTEIN"/>
    <property type="match status" value="1"/>
</dbReference>
<reference evidence="9 10" key="3">
    <citation type="journal article" date="2015" name="Genome Announc.">
        <title>Draft Genome Sequence of the Archiascomycetous Yeast Saitoella complicata.</title>
        <authorList>
            <person name="Yamauchi K."/>
            <person name="Kondo S."/>
            <person name="Hamamoto M."/>
            <person name="Takahashi Y."/>
            <person name="Ogura Y."/>
            <person name="Hayashi T."/>
            <person name="Nishida H."/>
        </authorList>
    </citation>
    <scope>NUCLEOTIDE SEQUENCE [LARGE SCALE GENOMIC DNA]</scope>
    <source>
        <strain evidence="9 10">NRRL Y-17804</strain>
    </source>
</reference>
<keyword evidence="10" id="KW-1185">Reference proteome</keyword>
<dbReference type="InterPro" id="IPR050590">
    <property type="entry name" value="Exosome_comp_Rrp42_subfam"/>
</dbReference>
<dbReference type="InterPro" id="IPR020568">
    <property type="entry name" value="Ribosomal_Su5_D2-typ_SF"/>
</dbReference>
<dbReference type="InterPro" id="IPR036345">
    <property type="entry name" value="ExoRNase_PH_dom2_sf"/>
</dbReference>
<reference evidence="9 10" key="1">
    <citation type="journal article" date="2011" name="J. Gen. Appl. Microbiol.">
        <title>Draft genome sequencing of the enigmatic yeast Saitoella complicata.</title>
        <authorList>
            <person name="Nishida H."/>
            <person name="Hamamoto M."/>
            <person name="Sugiyama J."/>
        </authorList>
    </citation>
    <scope>NUCLEOTIDE SEQUENCE [LARGE SCALE GENOMIC DNA]</scope>
    <source>
        <strain evidence="9 10">NRRL Y-17804</strain>
    </source>
</reference>
<dbReference type="SUPFAM" id="SSF55666">
    <property type="entry name" value="Ribonuclease PH domain 2-like"/>
    <property type="match status" value="1"/>
</dbReference>
<dbReference type="Pfam" id="PF01138">
    <property type="entry name" value="RNase_PH"/>
    <property type="match status" value="1"/>
</dbReference>
<evidence type="ECO:0000256" key="4">
    <source>
        <dbReference type="ARBA" id="ARBA00022490"/>
    </source>
</evidence>
<dbReference type="GO" id="GO:0034476">
    <property type="term" value="P:U5 snRNA 3'-end processing"/>
    <property type="evidence" value="ECO:0007669"/>
    <property type="project" value="TreeGrafter"/>
</dbReference>
<dbReference type="GO" id="GO:0034475">
    <property type="term" value="P:U4 snRNA 3'-end processing"/>
    <property type="evidence" value="ECO:0007669"/>
    <property type="project" value="TreeGrafter"/>
</dbReference>
<keyword evidence="6" id="KW-0539">Nucleus</keyword>
<reference evidence="9 10" key="2">
    <citation type="journal article" date="2014" name="J. Gen. Appl. Microbiol.">
        <title>The early diverging ascomycetous budding yeast Saitoella complicata has three histone deacetylases belonging to the Clr6, Hos2, and Rpd3 lineages.</title>
        <authorList>
            <person name="Nishida H."/>
            <person name="Matsumoto T."/>
            <person name="Kondo S."/>
            <person name="Hamamoto M."/>
            <person name="Yoshikawa H."/>
        </authorList>
    </citation>
    <scope>NUCLEOTIDE SEQUENCE [LARGE SCALE GENOMIC DNA]</scope>
    <source>
        <strain evidence="9 10">NRRL Y-17804</strain>
    </source>
</reference>
<dbReference type="GO" id="GO:0000467">
    <property type="term" value="P:exonucleolytic trimming to generate mature 3'-end of 5.8S rRNA from tricistronic rRNA transcript (SSU-rRNA, 5.8S rRNA, LSU-rRNA)"/>
    <property type="evidence" value="ECO:0007669"/>
    <property type="project" value="TreeGrafter"/>
</dbReference>
<sequence length="322" mass="33218">MPVTTGLSPAERSYLYTSLSQSIRPDFRSLTTFRPQTFQTDILPTANGSARVRWGGAVGAAVAGGVSGAGVGEVIVGVKAEIGPSQLLDDGSGRKGGLVNVNVEITPNADPNTTRDDDPLPTLLSTFLSQTLIPAAIPSTALTLGPERAWHIYIDCAILSTSGHPLPALSLAVRLAMMTTRLPRVTLTSDIDREAAQVASTGGTNIREAVIDLDIDDDWDAATPIPGVENLGVVSIANVVGRAVFFDAAPGEEEVCDARVAVAVGADGDVVGVRMFGGAKGVGPEMVKEAVKAAQLVGVEVVKGSSQGLESSHDTGGFFAIM</sequence>
<dbReference type="OMA" id="INKRWHW"/>
<gene>
    <name evidence="9" type="ORF">G7K_0664-t1</name>
</gene>
<evidence type="ECO:0000256" key="2">
    <source>
        <dbReference type="ARBA" id="ARBA00004604"/>
    </source>
</evidence>
<dbReference type="InterPro" id="IPR027408">
    <property type="entry name" value="PNPase/RNase_PH_dom_sf"/>
</dbReference>
<dbReference type="PANTHER" id="PTHR11097:SF8">
    <property type="entry name" value="EXOSOME COMPLEX COMPONENT RRP42"/>
    <property type="match status" value="1"/>
</dbReference>
<evidence type="ECO:0000313" key="9">
    <source>
        <dbReference type="EMBL" id="GAO46433.1"/>
    </source>
</evidence>
<evidence type="ECO:0000256" key="1">
    <source>
        <dbReference type="ARBA" id="ARBA00004496"/>
    </source>
</evidence>
<dbReference type="InterPro" id="IPR001247">
    <property type="entry name" value="ExoRNase_PH_dom1"/>
</dbReference>
<dbReference type="GO" id="GO:0016075">
    <property type="term" value="P:rRNA catabolic process"/>
    <property type="evidence" value="ECO:0007669"/>
    <property type="project" value="TreeGrafter"/>
</dbReference>
<dbReference type="OrthoDB" id="272245at2759"/>
<dbReference type="GO" id="GO:0005730">
    <property type="term" value="C:nucleolus"/>
    <property type="evidence" value="ECO:0007669"/>
    <property type="project" value="UniProtKB-SubCell"/>
</dbReference>
<dbReference type="GO" id="GO:0071028">
    <property type="term" value="P:nuclear mRNA surveillance"/>
    <property type="evidence" value="ECO:0007669"/>
    <property type="project" value="TreeGrafter"/>
</dbReference>
<evidence type="ECO:0000313" key="10">
    <source>
        <dbReference type="Proteomes" id="UP000033140"/>
    </source>
</evidence>
<keyword evidence="4" id="KW-0963">Cytoplasm</keyword>
<dbReference type="GO" id="GO:0000176">
    <property type="term" value="C:nuclear exosome (RNase complex)"/>
    <property type="evidence" value="ECO:0007669"/>
    <property type="project" value="UniProtKB-ARBA"/>
</dbReference>
<proteinExistence type="inferred from homology"/>
<dbReference type="AlphaFoldDB" id="A0A0E9N9G9"/>
<accession>A0A0E9N9G9</accession>
<dbReference type="STRING" id="698492.A0A0E9N9G9"/>
<evidence type="ECO:0000256" key="5">
    <source>
        <dbReference type="ARBA" id="ARBA00022835"/>
    </source>
</evidence>
<comment type="subcellular location">
    <subcellularLocation>
        <location evidence="1">Cytoplasm</location>
    </subcellularLocation>
    <subcellularLocation>
        <location evidence="2">Nucleus</location>
        <location evidence="2">Nucleolus</location>
    </subcellularLocation>
</comment>
<comment type="caution">
    <text evidence="9">The sequence shown here is derived from an EMBL/GenBank/DDBJ whole genome shotgun (WGS) entry which is preliminary data.</text>
</comment>
<protein>
    <recommendedName>
        <fullName evidence="7">Ribosomal RNA-processing protein 42</fullName>
    </recommendedName>
</protein>
<evidence type="ECO:0000256" key="7">
    <source>
        <dbReference type="ARBA" id="ARBA00042523"/>
    </source>
</evidence>
<dbReference type="Proteomes" id="UP000033140">
    <property type="component" value="Unassembled WGS sequence"/>
</dbReference>
<dbReference type="RefSeq" id="XP_019027708.1">
    <property type="nucleotide sequence ID" value="XM_019168251.1"/>
</dbReference>
<evidence type="ECO:0000256" key="6">
    <source>
        <dbReference type="ARBA" id="ARBA00023242"/>
    </source>
</evidence>
<feature type="domain" description="Exoribonuclease phosphorolytic" evidence="8">
    <location>
        <begin position="33"/>
        <end position="183"/>
    </location>
</feature>
<dbReference type="GO" id="GO:0071038">
    <property type="term" value="P:TRAMP-dependent tRNA surveillance pathway"/>
    <property type="evidence" value="ECO:0007669"/>
    <property type="project" value="TreeGrafter"/>
</dbReference>